<feature type="region of interest" description="Disordered" evidence="1">
    <location>
        <begin position="143"/>
        <end position="166"/>
    </location>
</feature>
<evidence type="ECO:0000256" key="1">
    <source>
        <dbReference type="SAM" id="MobiDB-lite"/>
    </source>
</evidence>
<name>A0A381N2L2_9ZZZZ</name>
<protein>
    <submittedName>
        <fullName evidence="2">Uncharacterized protein</fullName>
    </submittedName>
</protein>
<sequence>MPKDTLNKKANHGVEHMKTKLLALLAVAAAGVVAIQLPVTAHHAFSAEFDANLPVRLGGPITRVEWINPHTWIHLENNDPEATRDPGPWMVEGGTPNTLLRRGINRNSLVLGTDIVVTGYQSKDRLCEPTCRANGRDITFPDGRKLFMGSSGTGAPRDGSDAAETQ</sequence>
<dbReference type="EMBL" id="UINC01000088">
    <property type="protein sequence ID" value="SUZ48826.1"/>
    <property type="molecule type" value="Genomic_DNA"/>
</dbReference>
<dbReference type="InterPro" id="IPR046150">
    <property type="entry name" value="DUF6152"/>
</dbReference>
<dbReference type="Pfam" id="PF19649">
    <property type="entry name" value="DUF6152"/>
    <property type="match status" value="1"/>
</dbReference>
<organism evidence="2">
    <name type="scientific">marine metagenome</name>
    <dbReference type="NCBI Taxonomy" id="408172"/>
    <lineage>
        <taxon>unclassified sequences</taxon>
        <taxon>metagenomes</taxon>
        <taxon>ecological metagenomes</taxon>
    </lineage>
</organism>
<accession>A0A381N2L2</accession>
<reference evidence="2" key="1">
    <citation type="submission" date="2018-05" db="EMBL/GenBank/DDBJ databases">
        <authorList>
            <person name="Lanie J.A."/>
            <person name="Ng W.-L."/>
            <person name="Kazmierczak K.M."/>
            <person name="Andrzejewski T.M."/>
            <person name="Davidsen T.M."/>
            <person name="Wayne K.J."/>
            <person name="Tettelin H."/>
            <person name="Glass J.I."/>
            <person name="Rusch D."/>
            <person name="Podicherti R."/>
            <person name="Tsui H.-C.T."/>
            <person name="Winkler M.E."/>
        </authorList>
    </citation>
    <scope>NUCLEOTIDE SEQUENCE</scope>
</reference>
<gene>
    <name evidence="2" type="ORF">METZ01_LOCUS1680</name>
</gene>
<evidence type="ECO:0000313" key="2">
    <source>
        <dbReference type="EMBL" id="SUZ48826.1"/>
    </source>
</evidence>
<proteinExistence type="predicted"/>
<dbReference type="AlphaFoldDB" id="A0A381N2L2"/>